<evidence type="ECO:0000259" key="5">
    <source>
        <dbReference type="SMART" id="SM00968"/>
    </source>
</evidence>
<feature type="domain" description="SMC hinge" evidence="5">
    <location>
        <begin position="522"/>
        <end position="637"/>
    </location>
</feature>
<dbReference type="InParanoid" id="D8M7E0"/>
<reference evidence="6" key="1">
    <citation type="submission" date="2010-02" db="EMBL/GenBank/DDBJ databases">
        <title>Sequencing and annotation of the Blastocystis hominis genome.</title>
        <authorList>
            <person name="Wincker P."/>
        </authorList>
    </citation>
    <scope>NUCLEOTIDE SEQUENCE</scope>
    <source>
        <strain evidence="6">Singapore isolate B</strain>
    </source>
</reference>
<dbReference type="Gene3D" id="3.40.50.300">
    <property type="entry name" value="P-loop containing nucleotide triphosphate hydrolases"/>
    <property type="match status" value="2"/>
</dbReference>
<dbReference type="GO" id="GO:0005634">
    <property type="term" value="C:nucleus"/>
    <property type="evidence" value="ECO:0007669"/>
    <property type="project" value="UniProtKB-SubCell"/>
</dbReference>
<dbReference type="Gene3D" id="3.30.70.1620">
    <property type="match status" value="1"/>
</dbReference>
<comment type="similarity">
    <text evidence="2">Belongs to the SMC family.</text>
</comment>
<proteinExistence type="inferred from homology"/>
<dbReference type="InterPro" id="IPR024704">
    <property type="entry name" value="SMC"/>
</dbReference>
<protein>
    <recommendedName>
        <fullName evidence="2">Structural maintenance of chromosomes protein</fullName>
    </recommendedName>
</protein>
<dbReference type="InterPro" id="IPR003395">
    <property type="entry name" value="RecF/RecN/SMC_N"/>
</dbReference>
<keyword evidence="2" id="KW-0539">Nucleus</keyword>
<feature type="coiled-coil region" evidence="3">
    <location>
        <begin position="676"/>
        <end position="703"/>
    </location>
</feature>
<evidence type="ECO:0000256" key="4">
    <source>
        <dbReference type="SAM" id="MobiDB-lite"/>
    </source>
</evidence>
<evidence type="ECO:0000313" key="6">
    <source>
        <dbReference type="EMBL" id="CBK23979.2"/>
    </source>
</evidence>
<dbReference type="GO" id="GO:0016887">
    <property type="term" value="F:ATP hydrolysis activity"/>
    <property type="evidence" value="ECO:0007669"/>
    <property type="project" value="InterPro"/>
</dbReference>
<dbReference type="GO" id="GO:0005524">
    <property type="term" value="F:ATP binding"/>
    <property type="evidence" value="ECO:0007669"/>
    <property type="project" value="InterPro"/>
</dbReference>
<dbReference type="SUPFAM" id="SSF52540">
    <property type="entry name" value="P-loop containing nucleoside triphosphate hydrolases"/>
    <property type="match status" value="1"/>
</dbReference>
<dbReference type="RefSeq" id="XP_012898027.1">
    <property type="nucleotide sequence ID" value="XM_013042573.1"/>
</dbReference>
<name>D8M7E0_BLAHO</name>
<evidence type="ECO:0000256" key="1">
    <source>
        <dbReference type="ARBA" id="ARBA00023054"/>
    </source>
</evidence>
<dbReference type="SMART" id="SM00968">
    <property type="entry name" value="SMC_hinge"/>
    <property type="match status" value="1"/>
</dbReference>
<accession>D8M7E0</accession>
<dbReference type="PIRSF" id="PIRSF005719">
    <property type="entry name" value="SMC"/>
    <property type="match status" value="1"/>
</dbReference>
<dbReference type="InterPro" id="IPR027417">
    <property type="entry name" value="P-loop_NTPase"/>
</dbReference>
<feature type="compositionally biased region" description="Basic and acidic residues" evidence="4">
    <location>
        <begin position="440"/>
        <end position="451"/>
    </location>
</feature>
<feature type="coiled-coil region" evidence="3">
    <location>
        <begin position="173"/>
        <end position="323"/>
    </location>
</feature>
<organism evidence="6">
    <name type="scientific">Blastocystis hominis</name>
    <dbReference type="NCBI Taxonomy" id="12968"/>
    <lineage>
        <taxon>Eukaryota</taxon>
        <taxon>Sar</taxon>
        <taxon>Stramenopiles</taxon>
        <taxon>Bigyra</taxon>
        <taxon>Opalozoa</taxon>
        <taxon>Opalinata</taxon>
        <taxon>Blastocystidae</taxon>
        <taxon>Blastocystis</taxon>
    </lineage>
</organism>
<dbReference type="Pfam" id="PF06470">
    <property type="entry name" value="SMC_hinge"/>
    <property type="match status" value="1"/>
</dbReference>
<dbReference type="Pfam" id="PF02463">
    <property type="entry name" value="SMC_N"/>
    <property type="match status" value="1"/>
</dbReference>
<sequence>MHIKKVIIEGFGSYAKAENPELFGPGINVILGVNGSGKSNFFRAIQFVLSPKYMKIDEEQMRGLFHKGRHDAVNRCLVDIVFDNTDERFPVESEEVVIRRVVSGSSDSFYVNNKLYTKACVSSFFLETAGFSRDNPYYMVEQGSVKQICELSDAGRLRLLKEVAGTRVYEDRRRESEAVLEDTKQKVDQVNDLINDMKASLSELEKEKDMLEEYLQYDRERRICIYFLSSADIREKEEEINRCNARRKIHADELAQLHAQYDDVLDQLKQLREALAAISLEESSIASSTSQLETDRKSLLQEVTSMELDLAELKTRFQDQRERQQRDAQTAERYRADLMQSGQRLQEEVVPQLEKAEKRAAELESAFSAKQAALEVERSRRRWQQHESSEEREEAMKRELEPMQRDVEAKRSILQGIQEQLQAARADSEALERSVQQKHQQKEELSTRQSELRSELAGVRSSLEQVLADRKQLWRANETLNGEIEKESAAIDAERRELNRLLPADTRASMDAIQSIPNIDLSSIFGPVAALFRPLQEKFVTALENTAGMRLFHIAVRNDAVGAQIVEYCKEQRLGRITVLPVEQMRETIREPEFPKDNRCFPLLRCIEFDESLRPVMLSVFGSTMLCNDLETATEIAELYHVNCVTLSGEKVGKRGAIRGGYFDNRVSRLRLWRSVESKEQELKAKQDDKENNKQKLEAIHQQELQLLTQETQITSTSRLLSSKLAALITDEQEALDRLQHLAERREQLEASLPSAESALQVAQTRLQQLESDIRSPSAVLSEDELNRLEEEVKALSSQRSEALQEVDQLRVTRVGLETRSRMLQKQLLDLEQEQSQSESMLNDHTVVLNGDEQSVIAKQESMLQRKREELDALQNDLQTMENRRHQLMQQHDQQTERENELKRQEEQFEKQIYSVRNTMQELLQKRNNAMALLDEKRREISTISSIPEGADRYRDYSPELLKRKLDEANKKLLKFDKVNRKALDQYKLFDDKRNDFDRRHQELVNGMESIHGLIRTLDERKNEAITRTFKQVAKHFADTFHEMVPQGQAELVMLKENPYNEEFTGIGLRVRFGGGEESSKAQLSGGQKAVIALSLIFAIQRADPAPFYLFDEVDAELDTNYRVELARLMQRQAEQQGAQCQIFCTTFKPELLDVATRFYRILLRNETSRIERTTQEEAQEFVTTRQ</sequence>
<dbReference type="Gene3D" id="1.20.1060.20">
    <property type="match status" value="1"/>
</dbReference>
<dbReference type="GO" id="GO:0051276">
    <property type="term" value="P:chromosome organization"/>
    <property type="evidence" value="ECO:0007669"/>
    <property type="project" value="InterPro"/>
</dbReference>
<comment type="subcellular location">
    <subcellularLocation>
        <location evidence="2">Nucleus</location>
    </subcellularLocation>
</comment>
<gene>
    <name evidence="6" type="ORF">GSBLH_T00003780001</name>
</gene>
<dbReference type="OrthoDB" id="431497at2759"/>
<feature type="region of interest" description="Disordered" evidence="4">
    <location>
        <begin position="380"/>
        <end position="399"/>
    </location>
</feature>
<keyword evidence="1 3" id="KW-0175">Coiled coil</keyword>
<dbReference type="PANTHER" id="PTHR43977">
    <property type="entry name" value="STRUCTURAL MAINTENANCE OF CHROMOSOMES PROTEIN 3"/>
    <property type="match status" value="1"/>
</dbReference>
<feature type="coiled-coil region" evidence="3">
    <location>
        <begin position="732"/>
        <end position="940"/>
    </location>
</feature>
<dbReference type="AlphaFoldDB" id="D8M7E0"/>
<evidence type="ECO:0000256" key="3">
    <source>
        <dbReference type="SAM" id="Coils"/>
    </source>
</evidence>
<dbReference type="InterPro" id="IPR036277">
    <property type="entry name" value="SMC_hinge_sf"/>
</dbReference>
<dbReference type="GO" id="GO:0005694">
    <property type="term" value="C:chromosome"/>
    <property type="evidence" value="ECO:0007669"/>
    <property type="project" value="InterPro"/>
</dbReference>
<dbReference type="Proteomes" id="UP000008312">
    <property type="component" value="Unassembled WGS sequence"/>
</dbReference>
<dbReference type="OMA" id="GQKTVCA"/>
<feature type="compositionally biased region" description="Basic and acidic residues" evidence="4">
    <location>
        <begin position="384"/>
        <end position="399"/>
    </location>
</feature>
<evidence type="ECO:0000313" key="7">
    <source>
        <dbReference type="Proteomes" id="UP000008312"/>
    </source>
</evidence>
<dbReference type="GeneID" id="24920844"/>
<keyword evidence="7" id="KW-1185">Reference proteome</keyword>
<dbReference type="SUPFAM" id="SSF75553">
    <property type="entry name" value="Smc hinge domain"/>
    <property type="match status" value="1"/>
</dbReference>
<dbReference type="InterPro" id="IPR010935">
    <property type="entry name" value="SMC_hinge"/>
</dbReference>
<evidence type="ECO:0000256" key="2">
    <source>
        <dbReference type="PIRNR" id="PIRNR005719"/>
    </source>
</evidence>
<dbReference type="FunCoup" id="D8M7E0">
    <property type="interactions" value="542"/>
</dbReference>
<feature type="region of interest" description="Disordered" evidence="4">
    <location>
        <begin position="428"/>
        <end position="451"/>
    </location>
</feature>
<dbReference type="EMBL" id="FN668672">
    <property type="protein sequence ID" value="CBK23979.2"/>
    <property type="molecule type" value="Genomic_DNA"/>
</dbReference>